<dbReference type="RefSeq" id="WP_377183384.1">
    <property type="nucleotide sequence ID" value="NZ_JBHUOG010000001.1"/>
</dbReference>
<gene>
    <name evidence="1" type="ORF">ACFS27_12510</name>
</gene>
<evidence type="ECO:0008006" key="3">
    <source>
        <dbReference type="Google" id="ProtNLM"/>
    </source>
</evidence>
<name>A0ABW5VSU8_9MICO</name>
<reference evidence="2" key="1">
    <citation type="journal article" date="2019" name="Int. J. Syst. Evol. Microbiol.">
        <title>The Global Catalogue of Microorganisms (GCM) 10K type strain sequencing project: providing services to taxonomists for standard genome sequencing and annotation.</title>
        <authorList>
            <consortium name="The Broad Institute Genomics Platform"/>
            <consortium name="The Broad Institute Genome Sequencing Center for Infectious Disease"/>
            <person name="Wu L."/>
            <person name="Ma J."/>
        </authorList>
    </citation>
    <scope>NUCLEOTIDE SEQUENCE [LARGE SCALE GENOMIC DNA]</scope>
    <source>
        <strain evidence="2">CCM 7044</strain>
    </source>
</reference>
<comment type="caution">
    <text evidence="1">The sequence shown here is derived from an EMBL/GenBank/DDBJ whole genome shotgun (WGS) entry which is preliminary data.</text>
</comment>
<dbReference type="Proteomes" id="UP001597479">
    <property type="component" value="Unassembled WGS sequence"/>
</dbReference>
<accession>A0ABW5VSU8</accession>
<evidence type="ECO:0000313" key="2">
    <source>
        <dbReference type="Proteomes" id="UP001597479"/>
    </source>
</evidence>
<sequence>MGQDLEETHGMVRRMQAWAGETGLGELAEALRVAARAIHEATGTAQDAYRAATDKEER</sequence>
<evidence type="ECO:0000313" key="1">
    <source>
        <dbReference type="EMBL" id="MFD2794371.1"/>
    </source>
</evidence>
<keyword evidence="2" id="KW-1185">Reference proteome</keyword>
<protein>
    <recommendedName>
        <fullName evidence="3">ANTAR domain-containing protein</fullName>
    </recommendedName>
</protein>
<proteinExistence type="predicted"/>
<organism evidence="1 2">
    <name type="scientific">Promicromonospora vindobonensis</name>
    <dbReference type="NCBI Taxonomy" id="195748"/>
    <lineage>
        <taxon>Bacteria</taxon>
        <taxon>Bacillati</taxon>
        <taxon>Actinomycetota</taxon>
        <taxon>Actinomycetes</taxon>
        <taxon>Micrococcales</taxon>
        <taxon>Promicromonosporaceae</taxon>
        <taxon>Promicromonospora</taxon>
    </lineage>
</organism>
<dbReference type="EMBL" id="JBHUOG010000001">
    <property type="protein sequence ID" value="MFD2794371.1"/>
    <property type="molecule type" value="Genomic_DNA"/>
</dbReference>